<evidence type="ECO:0000313" key="1">
    <source>
        <dbReference type="EMBL" id="KKM07613.1"/>
    </source>
</evidence>
<comment type="caution">
    <text evidence="1">The sequence shown here is derived from an EMBL/GenBank/DDBJ whole genome shotgun (WGS) entry which is preliminary data.</text>
</comment>
<dbReference type="Pfam" id="PF13469">
    <property type="entry name" value="Sulfotransfer_3"/>
    <property type="match status" value="1"/>
</dbReference>
<proteinExistence type="predicted"/>
<dbReference type="EMBL" id="LAZR01015730">
    <property type="protein sequence ID" value="KKM07613.1"/>
    <property type="molecule type" value="Genomic_DNA"/>
</dbReference>
<dbReference type="SUPFAM" id="SSF52540">
    <property type="entry name" value="P-loop containing nucleoside triphosphate hydrolases"/>
    <property type="match status" value="1"/>
</dbReference>
<protein>
    <recommendedName>
        <fullName evidence="2">Sulfotransferase domain-containing protein</fullName>
    </recommendedName>
</protein>
<gene>
    <name evidence="1" type="ORF">LCGC14_1732140</name>
</gene>
<name>A0A0F9K8W9_9ZZZZ</name>
<organism evidence="1">
    <name type="scientific">marine sediment metagenome</name>
    <dbReference type="NCBI Taxonomy" id="412755"/>
    <lineage>
        <taxon>unclassified sequences</taxon>
        <taxon>metagenomes</taxon>
        <taxon>ecological metagenomes</taxon>
    </lineage>
</organism>
<dbReference type="Gene3D" id="3.40.50.300">
    <property type="entry name" value="P-loop containing nucleotide triphosphate hydrolases"/>
    <property type="match status" value="1"/>
</dbReference>
<evidence type="ECO:0008006" key="2">
    <source>
        <dbReference type="Google" id="ProtNLM"/>
    </source>
</evidence>
<reference evidence="1" key="1">
    <citation type="journal article" date="2015" name="Nature">
        <title>Complex archaea that bridge the gap between prokaryotes and eukaryotes.</title>
        <authorList>
            <person name="Spang A."/>
            <person name="Saw J.H."/>
            <person name="Jorgensen S.L."/>
            <person name="Zaremba-Niedzwiedzka K."/>
            <person name="Martijn J."/>
            <person name="Lind A.E."/>
            <person name="van Eijk R."/>
            <person name="Schleper C."/>
            <person name="Guy L."/>
            <person name="Ettema T.J."/>
        </authorList>
    </citation>
    <scope>NUCLEOTIDE SEQUENCE</scope>
</reference>
<dbReference type="InterPro" id="IPR027417">
    <property type="entry name" value="P-loop_NTPase"/>
</dbReference>
<accession>A0A0F9K8W9</accession>
<sequence length="211" mass="24287">MVRQDPILIAAPPRSGTTMLAGLLHKHGVWVGNARTTMYPRTNSNFGAENIDIKNIMKREAGRVGYKNWETPFPDPRLDSAIKSEIEAFVPDDIPWLVKISWCLTFWKFWVGTYPKARWIFLTRDTLKIVDSMNRHPGMRRHPDEVKRNFIAGLLHAVGGVIDHGVSYAFIDTEGLADRDSVTIESLFQFLEIKPDFEVIQDWIKPEMLHR</sequence>
<dbReference type="AlphaFoldDB" id="A0A0F9K8W9"/>